<evidence type="ECO:0000259" key="2">
    <source>
        <dbReference type="PROSITE" id="PS50222"/>
    </source>
</evidence>
<dbReference type="EMBL" id="CAXDID020000149">
    <property type="protein sequence ID" value="CAL6041234.1"/>
    <property type="molecule type" value="Genomic_DNA"/>
</dbReference>
<dbReference type="SUPFAM" id="SSF47473">
    <property type="entry name" value="EF-hand"/>
    <property type="match status" value="1"/>
</dbReference>
<dbReference type="InterPro" id="IPR002048">
    <property type="entry name" value="EF_hand_dom"/>
</dbReference>
<comment type="caution">
    <text evidence="3">The sequence shown here is derived from an EMBL/GenBank/DDBJ whole genome shotgun (WGS) entry which is preliminary data.</text>
</comment>
<dbReference type="PROSITE" id="PS00018">
    <property type="entry name" value="EF_HAND_1"/>
    <property type="match status" value="2"/>
</dbReference>
<dbReference type="InterPro" id="IPR018247">
    <property type="entry name" value="EF_Hand_1_Ca_BS"/>
</dbReference>
<dbReference type="Gene3D" id="1.10.238.10">
    <property type="entry name" value="EF-hand"/>
    <property type="match status" value="1"/>
</dbReference>
<sequence>MLKDCKTSFRDCNDPKIDIESDSVHEFLLSPKSEGSPVDICEIHWVLRKYFPDIPQRCAITISKLIDDNQDGIIQRVEFNKLSKILKRVKNDEDIFNVIFAAADSNNDDYIDTRELKIIKDKLKLDFEIPQTQLNKNEFKSFMSPFTKQIIGESVQEKTVKIGSDEVNYLLDPSNINIMSSAKVTNELFDQIFEKLKK</sequence>
<reference evidence="4 5" key="2">
    <citation type="submission" date="2024-07" db="EMBL/GenBank/DDBJ databases">
        <authorList>
            <person name="Akdeniz Z."/>
        </authorList>
    </citation>
    <scope>NUCLEOTIDE SEQUENCE [LARGE SCALE GENOMIC DNA]</scope>
</reference>
<accession>A0AA86NEW7</accession>
<dbReference type="PROSITE" id="PS50222">
    <property type="entry name" value="EF_HAND_2"/>
    <property type="match status" value="1"/>
</dbReference>
<protein>
    <recommendedName>
        <fullName evidence="2">EF-hand domain-containing protein</fullName>
    </recommendedName>
</protein>
<evidence type="ECO:0000313" key="5">
    <source>
        <dbReference type="Proteomes" id="UP001642409"/>
    </source>
</evidence>
<dbReference type="InterPro" id="IPR011992">
    <property type="entry name" value="EF-hand-dom_pair"/>
</dbReference>
<feature type="domain" description="EF-hand" evidence="2">
    <location>
        <begin position="91"/>
        <end position="126"/>
    </location>
</feature>
<gene>
    <name evidence="4" type="ORF">HINF_LOCUS38887</name>
    <name evidence="3" type="ORF">HINF_LOCUS5920</name>
</gene>
<proteinExistence type="predicted"/>
<dbReference type="AlphaFoldDB" id="A0AA86NEW7"/>
<dbReference type="GO" id="GO:0005509">
    <property type="term" value="F:calcium ion binding"/>
    <property type="evidence" value="ECO:0007669"/>
    <property type="project" value="InterPro"/>
</dbReference>
<reference evidence="3" key="1">
    <citation type="submission" date="2023-06" db="EMBL/GenBank/DDBJ databases">
        <authorList>
            <person name="Kurt Z."/>
        </authorList>
    </citation>
    <scope>NUCLEOTIDE SEQUENCE</scope>
</reference>
<dbReference type="Proteomes" id="UP001642409">
    <property type="component" value="Unassembled WGS sequence"/>
</dbReference>
<keyword evidence="1" id="KW-0106">Calcium</keyword>
<organism evidence="3">
    <name type="scientific">Hexamita inflata</name>
    <dbReference type="NCBI Taxonomy" id="28002"/>
    <lineage>
        <taxon>Eukaryota</taxon>
        <taxon>Metamonada</taxon>
        <taxon>Diplomonadida</taxon>
        <taxon>Hexamitidae</taxon>
        <taxon>Hexamitinae</taxon>
        <taxon>Hexamita</taxon>
    </lineage>
</organism>
<evidence type="ECO:0000256" key="1">
    <source>
        <dbReference type="ARBA" id="ARBA00022837"/>
    </source>
</evidence>
<evidence type="ECO:0000313" key="4">
    <source>
        <dbReference type="EMBL" id="CAL6041234.1"/>
    </source>
</evidence>
<evidence type="ECO:0000313" key="3">
    <source>
        <dbReference type="EMBL" id="CAI9918275.1"/>
    </source>
</evidence>
<keyword evidence="5" id="KW-1185">Reference proteome</keyword>
<dbReference type="EMBL" id="CATOUU010000154">
    <property type="protein sequence ID" value="CAI9918275.1"/>
    <property type="molecule type" value="Genomic_DNA"/>
</dbReference>
<name>A0AA86NEW7_9EUKA</name>